<keyword evidence="2" id="KW-1133">Transmembrane helix</keyword>
<feature type="transmembrane region" description="Helical" evidence="2">
    <location>
        <begin position="170"/>
        <end position="186"/>
    </location>
</feature>
<dbReference type="HOGENOM" id="CLU_086318_0_0_7"/>
<evidence type="ECO:0000256" key="2">
    <source>
        <dbReference type="SAM" id="Phobius"/>
    </source>
</evidence>
<feature type="transmembrane region" description="Helical" evidence="2">
    <location>
        <begin position="12"/>
        <end position="29"/>
    </location>
</feature>
<feature type="transmembrane region" description="Helical" evidence="2">
    <location>
        <begin position="224"/>
        <end position="244"/>
    </location>
</feature>
<dbReference type="PATRIC" id="fig|1357400.3.peg.810"/>
<feature type="transmembrane region" description="Helical" evidence="2">
    <location>
        <begin position="129"/>
        <end position="149"/>
    </location>
</feature>
<comment type="caution">
    <text evidence="3">The sequence shown here is derived from an EMBL/GenBank/DDBJ whole genome shotgun (WGS) entry which is preliminary data.</text>
</comment>
<sequence length="311" mass="35987">MTFSSSRIFSSLFFFFAVFVFLSLLVSQISQNFNQLFLIFSYPHRAFDFISNVLLFLWVLMCVGFCIYMRKRRHHKSLESILGIFIAFFVSIVLVLRIIKSQLEYQADSINYAVNDTISGFILWKFFDIFVYCVSYGLLVFLPLLLLAFKLRLNPFSKWGNLLEKYKPSICVSLFVLFALALQPYYAKKNLLFYFDVALFYVALALLIISLWRNKELFSFYEYANILWLVVGVLSFSASSKIIAQADYSSARILFLIIALMAWCGDFMSAIINGKFPPSSLREFLPKSLKSRKKKNPPLPSPTSFPKSTKN</sequence>
<dbReference type="STRING" id="1357400.HMPREF2086_00591"/>
<dbReference type="Proteomes" id="UP000018731">
    <property type="component" value="Unassembled WGS sequence"/>
</dbReference>
<dbReference type="EMBL" id="AZJI01000001">
    <property type="protein sequence ID" value="ETD25251.1"/>
    <property type="molecule type" value="Genomic_DNA"/>
</dbReference>
<keyword evidence="4" id="KW-1185">Reference proteome</keyword>
<protein>
    <submittedName>
        <fullName evidence="3">Uncharacterized protein</fullName>
    </submittedName>
</protein>
<accession>V8CET5</accession>
<evidence type="ECO:0000313" key="4">
    <source>
        <dbReference type="Proteomes" id="UP000018731"/>
    </source>
</evidence>
<reference evidence="3 4" key="1">
    <citation type="journal article" date="2014" name="Genome Announc.">
        <title>Draft genome sequences of six enterohepatic helicobacter species isolated from humans and one from rhesus macaques.</title>
        <authorList>
            <person name="Shen Z."/>
            <person name="Sheh A."/>
            <person name="Young S.K."/>
            <person name="Abouelliel A."/>
            <person name="Ward D.V."/>
            <person name="Earl A.M."/>
            <person name="Fox J.G."/>
        </authorList>
    </citation>
    <scope>NUCLEOTIDE SEQUENCE [LARGE SCALE GENOMIC DNA]</scope>
    <source>
        <strain evidence="3 4">MIT 99-5501</strain>
    </source>
</reference>
<organism evidence="3 4">
    <name type="scientific">Helicobacter macacae MIT 99-5501</name>
    <dbReference type="NCBI Taxonomy" id="1357400"/>
    <lineage>
        <taxon>Bacteria</taxon>
        <taxon>Pseudomonadati</taxon>
        <taxon>Campylobacterota</taxon>
        <taxon>Epsilonproteobacteria</taxon>
        <taxon>Campylobacterales</taxon>
        <taxon>Helicobacteraceae</taxon>
        <taxon>Helicobacter</taxon>
    </lineage>
</organism>
<proteinExistence type="predicted"/>
<evidence type="ECO:0000256" key="1">
    <source>
        <dbReference type="SAM" id="MobiDB-lite"/>
    </source>
</evidence>
<keyword evidence="2" id="KW-0812">Transmembrane</keyword>
<feature type="transmembrane region" description="Helical" evidence="2">
    <location>
        <begin position="81"/>
        <end position="99"/>
    </location>
</feature>
<feature type="region of interest" description="Disordered" evidence="1">
    <location>
        <begin position="289"/>
        <end position="311"/>
    </location>
</feature>
<dbReference type="OrthoDB" id="5322199at2"/>
<dbReference type="RefSeq" id="WP_023927316.1">
    <property type="nucleotide sequence ID" value="NZ_KI669454.1"/>
</dbReference>
<evidence type="ECO:0000313" key="3">
    <source>
        <dbReference type="EMBL" id="ETD25251.1"/>
    </source>
</evidence>
<keyword evidence="2" id="KW-0472">Membrane</keyword>
<dbReference type="AlphaFoldDB" id="V8CET5"/>
<name>V8CET5_9HELI</name>
<feature type="transmembrane region" description="Helical" evidence="2">
    <location>
        <begin position="49"/>
        <end position="69"/>
    </location>
</feature>
<gene>
    <name evidence="3" type="ORF">HMPREF2086_00591</name>
</gene>
<feature type="transmembrane region" description="Helical" evidence="2">
    <location>
        <begin position="192"/>
        <end position="212"/>
    </location>
</feature>
<feature type="transmembrane region" description="Helical" evidence="2">
    <location>
        <begin position="250"/>
        <end position="272"/>
    </location>
</feature>